<dbReference type="SUPFAM" id="SSF51219">
    <property type="entry name" value="TRAP-like"/>
    <property type="match status" value="1"/>
</dbReference>
<keyword evidence="1" id="KW-0496">Mitochondrion</keyword>
<proteinExistence type="inferred from homology"/>
<gene>
    <name evidence="3" type="ORF">HRG_08316</name>
</gene>
<dbReference type="InterPro" id="IPR016031">
    <property type="entry name" value="Trp_RNA-bd_attenuator-like_dom"/>
</dbReference>
<feature type="region of interest" description="Disordered" evidence="2">
    <location>
        <begin position="1"/>
        <end position="52"/>
    </location>
</feature>
<evidence type="ECO:0000313" key="3">
    <source>
        <dbReference type="EMBL" id="KAH0960161.1"/>
    </source>
</evidence>
<evidence type="ECO:0000256" key="2">
    <source>
        <dbReference type="SAM" id="MobiDB-lite"/>
    </source>
</evidence>
<dbReference type="Pfam" id="PF01987">
    <property type="entry name" value="AIM24"/>
    <property type="match status" value="1"/>
</dbReference>
<organism evidence="3 4">
    <name type="scientific">Hirsutella rhossiliensis</name>
    <dbReference type="NCBI Taxonomy" id="111463"/>
    <lineage>
        <taxon>Eukaryota</taxon>
        <taxon>Fungi</taxon>
        <taxon>Dikarya</taxon>
        <taxon>Ascomycota</taxon>
        <taxon>Pezizomycotina</taxon>
        <taxon>Sordariomycetes</taxon>
        <taxon>Hypocreomycetidae</taxon>
        <taxon>Hypocreales</taxon>
        <taxon>Ophiocordycipitaceae</taxon>
        <taxon>Hirsutella</taxon>
    </lineage>
</organism>
<dbReference type="GO" id="GO:0005739">
    <property type="term" value="C:mitochondrion"/>
    <property type="evidence" value="ECO:0007669"/>
    <property type="project" value="UniProtKB-SubCell"/>
</dbReference>
<accession>A0A9P8MTY4</accession>
<dbReference type="PANTHER" id="PTHR31801:SF0">
    <property type="entry name" value="ALTERED INHERITANCE OF MITOCHONDRIA PROTEIN 24, MITOCHONDRIAL"/>
    <property type="match status" value="1"/>
</dbReference>
<dbReference type="GeneID" id="68357445"/>
<dbReference type="OrthoDB" id="1705416at2759"/>
<dbReference type="InterPro" id="IPR036983">
    <property type="entry name" value="AIM24_sf"/>
</dbReference>
<dbReference type="AlphaFoldDB" id="A0A9P8MTY4"/>
<protein>
    <recommendedName>
        <fullName evidence="1">Altered inheritance of mitochondria protein 24, mitochondrial</fullName>
    </recommendedName>
</protein>
<name>A0A9P8MTY4_9HYPO</name>
<reference evidence="3" key="1">
    <citation type="submission" date="2021-09" db="EMBL/GenBank/DDBJ databases">
        <title>A high-quality genome of the endoparasitic fungus Hirsutella rhossiliensis with a comparison of Hirsutella genomes reveals transposable elements contributing to genome size variation.</title>
        <authorList>
            <person name="Lin R."/>
            <person name="Jiao Y."/>
            <person name="Sun X."/>
            <person name="Ling J."/>
            <person name="Xie B."/>
            <person name="Cheng X."/>
        </authorList>
    </citation>
    <scope>NUCLEOTIDE SEQUENCE</scope>
    <source>
        <strain evidence="3">HR02</strain>
    </source>
</reference>
<dbReference type="RefSeq" id="XP_044717674.1">
    <property type="nucleotide sequence ID" value="XM_044866787.1"/>
</dbReference>
<evidence type="ECO:0000256" key="1">
    <source>
        <dbReference type="RuleBase" id="RU363045"/>
    </source>
</evidence>
<dbReference type="Proteomes" id="UP000824596">
    <property type="component" value="Unassembled WGS sequence"/>
</dbReference>
<dbReference type="PANTHER" id="PTHR31801">
    <property type="entry name" value="ALTERED INHERITANCE OF MITOCHONDRIA PROTEIN 24, MITOCHONDRIAL"/>
    <property type="match status" value="1"/>
</dbReference>
<comment type="similarity">
    <text evidence="1">Belongs to the AIM24 family.</text>
</comment>
<dbReference type="Gene3D" id="3.60.160.10">
    <property type="entry name" value="Mitochondrial biogenesis AIM24"/>
    <property type="match status" value="1"/>
</dbReference>
<dbReference type="NCBIfam" id="TIGR00266">
    <property type="entry name" value="TIGR00266 family protein"/>
    <property type="match status" value="1"/>
</dbReference>
<feature type="compositionally biased region" description="Polar residues" evidence="2">
    <location>
        <begin position="1"/>
        <end position="10"/>
    </location>
</feature>
<evidence type="ECO:0000313" key="4">
    <source>
        <dbReference type="Proteomes" id="UP000824596"/>
    </source>
</evidence>
<comment type="caution">
    <text evidence="3">The sequence shown here is derived from an EMBL/GenBank/DDBJ whole genome shotgun (WGS) entry which is preliminary data.</text>
</comment>
<keyword evidence="4" id="KW-1185">Reference proteome</keyword>
<dbReference type="EMBL" id="JAIZPD010000010">
    <property type="protein sequence ID" value="KAH0960161.1"/>
    <property type="molecule type" value="Genomic_DNA"/>
</dbReference>
<comment type="subcellular location">
    <subcellularLocation>
        <location evidence="1">Mitochondrion</location>
    </subcellularLocation>
</comment>
<sequence length="279" mass="29346">MSQHPTQQQAPFYASPPPFSNGGAPYPPDKASGQQSGVGTPLPTGHLVGPGTGVAADDVGNFHGGSYRISHRDSNTVLSVNLAGGCPLDAKPGAMIAMSPTVSLKGQVKFSFKKVLAGAELSASTFTGPGELLLAPPTLGDITSIPLTGNETWSVGKDAYLASTQGVFKDYKRQGLGKAFFSGEGLFVYKIRGTGIIWVTSFGAIIRKNIMPREEYIVDNGHLVAWNTKYVLERVGSGFMSNFASGEGLVCRFTGPGTVLIQTRNPEAFISYIGQGLAE</sequence>
<dbReference type="InterPro" id="IPR002838">
    <property type="entry name" value="AIM24"/>
</dbReference>